<dbReference type="PROSITE" id="PS00105">
    <property type="entry name" value="AA_TRANSFER_CLASS_1"/>
    <property type="match status" value="1"/>
</dbReference>
<evidence type="ECO:0000256" key="4">
    <source>
        <dbReference type="ARBA" id="ARBA00022576"/>
    </source>
</evidence>
<dbReference type="InterPro" id="IPR015422">
    <property type="entry name" value="PyrdxlP-dep_Trfase_small"/>
</dbReference>
<evidence type="ECO:0000256" key="6">
    <source>
        <dbReference type="ARBA" id="ARBA00022898"/>
    </source>
</evidence>
<dbReference type="Pfam" id="PF00155">
    <property type="entry name" value="Aminotran_1_2"/>
    <property type="match status" value="1"/>
</dbReference>
<dbReference type="NCBIfam" id="NF006719">
    <property type="entry name" value="PRK09257.1"/>
    <property type="match status" value="1"/>
</dbReference>
<dbReference type="GO" id="GO:0033585">
    <property type="term" value="P:L-phenylalanine biosynthetic process from chorismate via phenylpyruvate"/>
    <property type="evidence" value="ECO:0007669"/>
    <property type="project" value="TreeGrafter"/>
</dbReference>
<dbReference type="GO" id="GO:0004838">
    <property type="term" value="F:L-tyrosine-2-oxoglutarate transaminase activity"/>
    <property type="evidence" value="ECO:0007669"/>
    <property type="project" value="TreeGrafter"/>
</dbReference>
<dbReference type="EMBL" id="ATMH01008700">
    <property type="protein sequence ID" value="EPY21094.1"/>
    <property type="molecule type" value="Genomic_DNA"/>
</dbReference>
<comment type="catalytic activity">
    <reaction evidence="7">
        <text>L-aspartate + 2-oxoglutarate = oxaloacetate + L-glutamate</text>
        <dbReference type="Rhea" id="RHEA:21824"/>
        <dbReference type="ChEBI" id="CHEBI:16452"/>
        <dbReference type="ChEBI" id="CHEBI:16810"/>
        <dbReference type="ChEBI" id="CHEBI:29985"/>
        <dbReference type="ChEBI" id="CHEBI:29991"/>
        <dbReference type="EC" id="2.6.1.1"/>
    </reaction>
</comment>
<evidence type="ECO:0000313" key="11">
    <source>
        <dbReference type="EMBL" id="EPY22929.1"/>
    </source>
</evidence>
<dbReference type="InterPro" id="IPR000796">
    <property type="entry name" value="Asp_trans"/>
</dbReference>
<dbReference type="EMBL" id="ATMH01008030">
    <property type="protein sequence ID" value="EPY22929.1"/>
    <property type="molecule type" value="Genomic_DNA"/>
</dbReference>
<dbReference type="FunFam" id="3.40.640.10:FF:000015">
    <property type="entry name" value="Aspartate aminotransferase"/>
    <property type="match status" value="1"/>
</dbReference>
<dbReference type="GO" id="GO:0042802">
    <property type="term" value="F:identical protein binding"/>
    <property type="evidence" value="ECO:0007669"/>
    <property type="project" value="TreeGrafter"/>
</dbReference>
<evidence type="ECO:0000313" key="9">
    <source>
        <dbReference type="EMBL" id="EPY19616.1"/>
    </source>
</evidence>
<accession>S9TX06</accession>
<dbReference type="GO" id="GO:0030170">
    <property type="term" value="F:pyridoxal phosphate binding"/>
    <property type="evidence" value="ECO:0007669"/>
    <property type="project" value="InterPro"/>
</dbReference>
<sequence length="404" mass="45167">MSIMKDIFKSVKLAPSDPILGLNEKFNSDNRLNKVNLGVGVYYDKDGRIPLMEAVCKSEAFLASKKLPRGYLPIDGISNYNKNAMKLLFGENSNKIEEGRALTVQTLGGTGALKIGADFLYQLLPNSKVLISNPSWENHRAIFEKSGFLVDTYPYYDPANNNIAFDRMLESLNTTASGTIVVLHACCHNPTGIDPTVKQWREIVETIKERNLIPFLDIAYQGFGDGLSEDAYVVRMFSDMDIPSFISSSFSKSFALYGERVGALTITTNNRDETNRALSQIKRLIRSNYSNPPTHGASIVNHVLSSDDLFEIWENELSDMRNRIKLMRKNLINKIGKHSSKKDFSFVLDQRGMFSYSGLTSHQVDILREQYGIYAVSSGRICVAALNDNNIDLVASSISQVLDK</sequence>
<reference evidence="10" key="2">
    <citation type="submission" date="2013-03" db="EMBL/GenBank/DDBJ databases">
        <authorList>
            <person name="Motta M.C.M."/>
            <person name="Martins A.C.A."/>
            <person name="Preta C.M.C.C."/>
            <person name="Silva R."/>
            <person name="de Souza S.S."/>
            <person name="Klein C.C."/>
            <person name="de Almeida L.G.P."/>
            <person name="Cunha O.L."/>
            <person name="Colabardini A.C."/>
            <person name="Lima B.A."/>
            <person name="Machado C.R."/>
            <person name="Soares C.M.A."/>
            <person name="de Menezes C.B.A."/>
            <person name="Bartolomeu D.C."/>
            <person name="Grisard E.C."/>
            <person name="Fantinatti-Garboggini F."/>
            <person name="Rodrigues-Luiz G.F."/>
            <person name="Wagner G."/>
            <person name="Goldman G.H."/>
            <person name="Fietto J.L.R."/>
            <person name="Ciapina L.P."/>
            <person name="Brocchi M."/>
            <person name="Elias M.C."/>
            <person name="Goldman M.H.S."/>
            <person name="Sagot M.-F."/>
            <person name="Pereira M."/>
            <person name="Stoco P.H."/>
            <person name="Teixeira S.M.R."/>
            <person name="de Mendonca-Neto R.P."/>
            <person name="Maciel T.E.F."/>
            <person name="Mendes T.A.O."/>
            <person name="Urmenyi T.P."/>
            <person name="Teixeira M.M.G."/>
            <person name="de Camargo E.F.P."/>
            <person name="de Sousa W."/>
            <person name="Schenkman S."/>
            <person name="de Vasconcelos A.T.R."/>
        </authorList>
    </citation>
    <scope>NUCLEOTIDE SEQUENCE</scope>
</reference>
<dbReference type="FunFam" id="3.90.1150.10:FF:000001">
    <property type="entry name" value="Aspartate aminotransferase"/>
    <property type="match status" value="1"/>
</dbReference>
<comment type="cofactor">
    <cofactor evidence="1">
        <name>pyridoxal 5'-phosphate</name>
        <dbReference type="ChEBI" id="CHEBI:597326"/>
    </cofactor>
</comment>
<proteinExistence type="inferred from homology"/>
<dbReference type="SUPFAM" id="SSF53383">
    <property type="entry name" value="PLP-dependent transferases"/>
    <property type="match status" value="1"/>
</dbReference>
<evidence type="ECO:0000256" key="7">
    <source>
        <dbReference type="RuleBase" id="RU000480"/>
    </source>
</evidence>
<organism evidence="10 13">
    <name type="scientific">Strigomonas culicis</name>
    <dbReference type="NCBI Taxonomy" id="28005"/>
    <lineage>
        <taxon>Eukaryota</taxon>
        <taxon>Discoba</taxon>
        <taxon>Euglenozoa</taxon>
        <taxon>Kinetoplastea</taxon>
        <taxon>Metakinetoplastina</taxon>
        <taxon>Trypanosomatida</taxon>
        <taxon>Trypanosomatidae</taxon>
        <taxon>Strigomonadinae</taxon>
        <taxon>Strigomonas</taxon>
    </lineage>
</organism>
<keyword evidence="6" id="KW-0663">Pyridoxal phosphate</keyword>
<evidence type="ECO:0000256" key="2">
    <source>
        <dbReference type="ARBA" id="ARBA00007441"/>
    </source>
</evidence>
<dbReference type="PANTHER" id="PTHR11879:SF37">
    <property type="entry name" value="AROMATIC-AMINO-ACID AMINOTRANSFERASE"/>
    <property type="match status" value="1"/>
</dbReference>
<keyword evidence="5 7" id="KW-0808">Transferase</keyword>
<dbReference type="EMBL" id="ATMH01001897">
    <property type="protein sequence ID" value="EPY33869.1"/>
    <property type="molecule type" value="Genomic_DNA"/>
</dbReference>
<dbReference type="GO" id="GO:0005829">
    <property type="term" value="C:cytosol"/>
    <property type="evidence" value="ECO:0007669"/>
    <property type="project" value="TreeGrafter"/>
</dbReference>
<dbReference type="InterPro" id="IPR015421">
    <property type="entry name" value="PyrdxlP-dep_Trfase_major"/>
</dbReference>
<keyword evidence="4 7" id="KW-0032">Aminotransferase</keyword>
<keyword evidence="13" id="KW-1185">Reference proteome</keyword>
<evidence type="ECO:0000259" key="8">
    <source>
        <dbReference type="Pfam" id="PF00155"/>
    </source>
</evidence>
<dbReference type="InterPro" id="IPR004838">
    <property type="entry name" value="NHTrfase_class1_PyrdxlP-BS"/>
</dbReference>
<evidence type="ECO:0000256" key="5">
    <source>
        <dbReference type="ARBA" id="ARBA00022679"/>
    </source>
</evidence>
<dbReference type="Gene3D" id="3.40.640.10">
    <property type="entry name" value="Type I PLP-dependent aspartate aminotransferase-like (Major domain)"/>
    <property type="match status" value="1"/>
</dbReference>
<dbReference type="EC" id="2.6.1.1" evidence="7"/>
<evidence type="ECO:0000313" key="10">
    <source>
        <dbReference type="EMBL" id="EPY21094.1"/>
    </source>
</evidence>
<name>S9TX06_9TRYP</name>
<comment type="caution">
    <text evidence="10">The sequence shown here is derived from an EMBL/GenBank/DDBJ whole genome shotgun (WGS) entry which is preliminary data.</text>
</comment>
<dbReference type="EMBL" id="ATMH01009363">
    <property type="protein sequence ID" value="EPY19616.1"/>
    <property type="molecule type" value="Genomic_DNA"/>
</dbReference>
<comment type="miscellaneous">
    <text evidence="7">In eukaryotes there are cytoplasmic, mitochondrial and chloroplastic isozymes.</text>
</comment>
<dbReference type="CDD" id="cd00609">
    <property type="entry name" value="AAT_like"/>
    <property type="match status" value="1"/>
</dbReference>
<feature type="domain" description="Aminotransferase class I/classII large" evidence="8">
    <location>
        <begin position="33"/>
        <end position="398"/>
    </location>
</feature>
<evidence type="ECO:0000313" key="13">
    <source>
        <dbReference type="Proteomes" id="UP000015354"/>
    </source>
</evidence>
<evidence type="ECO:0000313" key="12">
    <source>
        <dbReference type="EMBL" id="EPY33869.1"/>
    </source>
</evidence>
<dbReference type="AlphaFoldDB" id="S9TX06"/>
<dbReference type="PRINTS" id="PR00799">
    <property type="entry name" value="TRANSAMINASE"/>
</dbReference>
<dbReference type="Gene3D" id="3.90.1150.10">
    <property type="entry name" value="Aspartate Aminotransferase, domain 1"/>
    <property type="match status" value="1"/>
</dbReference>
<dbReference type="Proteomes" id="UP000015354">
    <property type="component" value="Unassembled WGS sequence"/>
</dbReference>
<comment type="subunit">
    <text evidence="3 7">Homodimer.</text>
</comment>
<comment type="similarity">
    <text evidence="2">Belongs to the class-I pyridoxal-phosphate-dependent aminotransferase family.</text>
</comment>
<dbReference type="PANTHER" id="PTHR11879">
    <property type="entry name" value="ASPARTATE AMINOTRANSFERASE"/>
    <property type="match status" value="1"/>
</dbReference>
<dbReference type="OrthoDB" id="6752799at2759"/>
<evidence type="ECO:0000256" key="1">
    <source>
        <dbReference type="ARBA" id="ARBA00001933"/>
    </source>
</evidence>
<dbReference type="InterPro" id="IPR004839">
    <property type="entry name" value="Aminotransferase_I/II_large"/>
</dbReference>
<dbReference type="GO" id="GO:0004069">
    <property type="term" value="F:L-aspartate:2-oxoglutarate aminotransferase activity"/>
    <property type="evidence" value="ECO:0007669"/>
    <property type="project" value="UniProtKB-EC"/>
</dbReference>
<protein>
    <recommendedName>
        <fullName evidence="7">Aspartate aminotransferase</fullName>
        <ecNumber evidence="7">2.6.1.1</ecNumber>
    </recommendedName>
</protein>
<dbReference type="InterPro" id="IPR015424">
    <property type="entry name" value="PyrdxlP-dep_Trfase"/>
</dbReference>
<gene>
    <name evidence="12" type="ORF">STCU_01897</name>
    <name evidence="11" type="ORF">STCU_08030</name>
    <name evidence="10" type="ORF">STCU_08700</name>
    <name evidence="9" type="ORF">STCU_09363</name>
</gene>
<evidence type="ECO:0000256" key="3">
    <source>
        <dbReference type="ARBA" id="ARBA00011738"/>
    </source>
</evidence>
<reference evidence="10 13" key="1">
    <citation type="journal article" date="2013" name="PLoS ONE">
        <title>Predicting the Proteins of Angomonas deanei, Strigomonas culicis and Their Respective Endosymbionts Reveals New Aspects of the Trypanosomatidae Family.</title>
        <authorList>
            <person name="Motta M.C."/>
            <person name="Martins A.C."/>
            <person name="de Souza S.S."/>
            <person name="Catta-Preta C.M."/>
            <person name="Silva R."/>
            <person name="Klein C.C."/>
            <person name="de Almeida L.G."/>
            <person name="de Lima Cunha O."/>
            <person name="Ciapina L.P."/>
            <person name="Brocchi M."/>
            <person name="Colabardini A.C."/>
            <person name="de Araujo Lima B."/>
            <person name="Machado C.R."/>
            <person name="de Almeida Soares C.M."/>
            <person name="Probst C.M."/>
            <person name="de Menezes C.B."/>
            <person name="Thompson C.E."/>
            <person name="Bartholomeu D.C."/>
            <person name="Gradia D.F."/>
            <person name="Pavoni D.P."/>
            <person name="Grisard E.C."/>
            <person name="Fantinatti-Garboggini F."/>
            <person name="Marchini F.K."/>
            <person name="Rodrigues-Luiz G.F."/>
            <person name="Wagner G."/>
            <person name="Goldman G.H."/>
            <person name="Fietto J.L."/>
            <person name="Elias M.C."/>
            <person name="Goldman M.H."/>
            <person name="Sagot M.F."/>
            <person name="Pereira M."/>
            <person name="Stoco P.H."/>
            <person name="de Mendonca-Neto R.P."/>
            <person name="Teixeira S.M."/>
            <person name="Maciel T.E."/>
            <person name="de Oliveira Mendes T.A."/>
            <person name="Urmenyi T.P."/>
            <person name="de Souza W."/>
            <person name="Schenkman S."/>
            <person name="de Vasconcelos A.T."/>
        </authorList>
    </citation>
    <scope>NUCLEOTIDE SEQUENCE [LARGE SCALE GENOMIC DNA]</scope>
</reference>